<dbReference type="EMBL" id="SHKM01000001">
    <property type="protein sequence ID" value="RZT90423.1"/>
    <property type="molecule type" value="Genomic_DNA"/>
</dbReference>
<evidence type="ECO:0000256" key="3">
    <source>
        <dbReference type="ARBA" id="ARBA00023239"/>
    </source>
</evidence>
<comment type="caution">
    <text evidence="5">The sequence shown here is derived from an EMBL/GenBank/DDBJ whole genome shotgun (WGS) entry which is preliminary data.</text>
</comment>
<dbReference type="PANTHER" id="PTHR12599">
    <property type="entry name" value="PTERIN-4-ALPHA-CARBINOLAMINE DEHYDRATASE"/>
    <property type="match status" value="1"/>
</dbReference>
<evidence type="ECO:0000256" key="1">
    <source>
        <dbReference type="ARBA" id="ARBA00001554"/>
    </source>
</evidence>
<comment type="similarity">
    <text evidence="2 4">Belongs to the pterin-4-alpha-carbinolamine dehydratase family.</text>
</comment>
<dbReference type="PANTHER" id="PTHR12599:SF0">
    <property type="entry name" value="PTERIN-4-ALPHA-CARBINOLAMINE DEHYDRATASE"/>
    <property type="match status" value="1"/>
</dbReference>
<dbReference type="HAMAP" id="MF_00434">
    <property type="entry name" value="Pterin_4_alpha"/>
    <property type="match status" value="1"/>
</dbReference>
<evidence type="ECO:0000256" key="4">
    <source>
        <dbReference type="HAMAP-Rule" id="MF_00434"/>
    </source>
</evidence>
<dbReference type="NCBIfam" id="NF002017">
    <property type="entry name" value="PRK00823.1-2"/>
    <property type="match status" value="1"/>
</dbReference>
<keyword evidence="3 4" id="KW-0456">Lyase</keyword>
<dbReference type="SUPFAM" id="SSF55248">
    <property type="entry name" value="PCD-like"/>
    <property type="match status" value="1"/>
</dbReference>
<evidence type="ECO:0000313" key="6">
    <source>
        <dbReference type="Proteomes" id="UP000292136"/>
    </source>
</evidence>
<dbReference type="EC" id="4.2.1.96" evidence="4"/>
<dbReference type="InterPro" id="IPR036428">
    <property type="entry name" value="PCD_sf"/>
</dbReference>
<organism evidence="5 6">
    <name type="scientific">Azospira oryzae</name>
    <dbReference type="NCBI Taxonomy" id="146939"/>
    <lineage>
        <taxon>Bacteria</taxon>
        <taxon>Pseudomonadati</taxon>
        <taxon>Pseudomonadota</taxon>
        <taxon>Betaproteobacteria</taxon>
        <taxon>Rhodocyclales</taxon>
        <taxon>Rhodocyclaceae</taxon>
        <taxon>Azospira</taxon>
    </lineage>
</organism>
<reference evidence="5 6" key="1">
    <citation type="submission" date="2019-02" db="EMBL/GenBank/DDBJ databases">
        <title>Genomic Encyclopedia of Type Strains, Phase IV (KMG-IV): sequencing the most valuable type-strain genomes for metagenomic binning, comparative biology and taxonomic classification.</title>
        <authorList>
            <person name="Goeker M."/>
        </authorList>
    </citation>
    <scope>NUCLEOTIDE SEQUENCE [LARGE SCALE GENOMIC DNA]</scope>
    <source>
        <strain evidence="5 6">DSM 21223</strain>
    </source>
</reference>
<protein>
    <recommendedName>
        <fullName evidence="4">Putative pterin-4-alpha-carbinolamine dehydratase</fullName>
        <shortName evidence="4">PHS</shortName>
        <ecNumber evidence="4">4.2.1.96</ecNumber>
    </recommendedName>
    <alternativeName>
        <fullName evidence="4">4-alpha-hydroxy-tetrahydropterin dehydratase</fullName>
    </alternativeName>
    <alternativeName>
        <fullName evidence="4">Pterin carbinolamine dehydratase</fullName>
        <shortName evidence="4">PCD</shortName>
    </alternativeName>
</protein>
<keyword evidence="6" id="KW-1185">Reference proteome</keyword>
<comment type="catalytic activity">
    <reaction evidence="1 4">
        <text>(4aS,6R)-4a-hydroxy-L-erythro-5,6,7,8-tetrahydrobiopterin = (6R)-L-erythro-6,7-dihydrobiopterin + H2O</text>
        <dbReference type="Rhea" id="RHEA:11920"/>
        <dbReference type="ChEBI" id="CHEBI:15377"/>
        <dbReference type="ChEBI" id="CHEBI:15642"/>
        <dbReference type="ChEBI" id="CHEBI:43120"/>
        <dbReference type="EC" id="4.2.1.96"/>
    </reaction>
</comment>
<dbReference type="Proteomes" id="UP000292136">
    <property type="component" value="Unassembled WGS sequence"/>
</dbReference>
<evidence type="ECO:0000256" key="2">
    <source>
        <dbReference type="ARBA" id="ARBA00006472"/>
    </source>
</evidence>
<name>A0ABY0IS54_9RHOO</name>
<dbReference type="Pfam" id="PF01329">
    <property type="entry name" value="Pterin_4a"/>
    <property type="match status" value="1"/>
</dbReference>
<evidence type="ECO:0000313" key="5">
    <source>
        <dbReference type="EMBL" id="RZT90423.1"/>
    </source>
</evidence>
<gene>
    <name evidence="5" type="ORF">EV678_1237</name>
</gene>
<dbReference type="RefSeq" id="WP_014238236.1">
    <property type="nucleotide sequence ID" value="NZ_SHKM01000001.1"/>
</dbReference>
<proteinExistence type="inferred from homology"/>
<accession>A0ABY0IS54</accession>
<dbReference type="InterPro" id="IPR001533">
    <property type="entry name" value="Pterin_deHydtase"/>
</dbReference>
<sequence length="111" mass="12339">MLLDDLARDTCRHLSGPQHRLDDATVAMLLPLLPGWSREDGHIAKTFHFTGYEAAMLFANGVAWLAQRQNHHPELQVNYNTVRVTYGTHDVGGLSRNDFICAAKIEALAAL</sequence>
<dbReference type="Gene3D" id="3.30.1360.20">
    <property type="entry name" value="Transcriptional coactivator/pterin dehydratase"/>
    <property type="match status" value="1"/>
</dbReference>